<dbReference type="SMR" id="A0A3B6ES07"/>
<reference evidence="10" key="2">
    <citation type="submission" date="2018-10" db="UniProtKB">
        <authorList>
            <consortium name="EnsemblPlants"/>
        </authorList>
    </citation>
    <scope>IDENTIFICATION</scope>
</reference>
<feature type="transmembrane region" description="Helical" evidence="8">
    <location>
        <begin position="517"/>
        <end position="535"/>
    </location>
</feature>
<dbReference type="FunFam" id="1.25.40.20:FF:000486">
    <property type="entry name" value="Ankyrin repeat family protein"/>
    <property type="match status" value="1"/>
</dbReference>
<reference evidence="10" key="1">
    <citation type="submission" date="2018-08" db="EMBL/GenBank/DDBJ databases">
        <authorList>
            <person name="Rossello M."/>
        </authorList>
    </citation>
    <scope>NUCLEOTIDE SEQUENCE [LARGE SCALE GENOMIC DNA]</scope>
    <source>
        <strain evidence="10">cv. Chinese Spring</strain>
    </source>
</reference>
<dbReference type="SUPFAM" id="SSF48403">
    <property type="entry name" value="Ankyrin repeat"/>
    <property type="match status" value="1"/>
</dbReference>
<dbReference type="Gramene" id="TraesCS3A02G529700.1">
    <property type="protein sequence ID" value="TraesCS3A02G529700.1"/>
    <property type="gene ID" value="TraesCS3A02G529700"/>
</dbReference>
<feature type="transmembrane region" description="Helical" evidence="8">
    <location>
        <begin position="541"/>
        <end position="561"/>
    </location>
</feature>
<sequence length="584" mass="64394">MADNISTTSSLEGRHEELRMDQCLLEAATSGDSASMKAMASQDRSMLLSTTPAGNTCLHISSIHGHEAFCTDVVALEASLLTTVNLDRETPLLTAVKSGFVILASVLLRLYREWRLSKAILEKDIDGCNALHHAIRSGHRKLALELIEAEPALSTHVNRMNESPMYIAAMRNFTDISENLLEIPDSAHMGPWGQNTLQAAVKNGNAGLAKRIMETRPGLAKEADNNGCTPLSSAVYRGLVDMARVLLEHDCSLGYEVPSNGNPFLSCAAYEGHLDVAQELLKHCPDTPYRSTQDACWTSLHVAVYEDQVEFTEFILRTPQLRKLINMRDSNGKTALHLAVEKCNPKMVAALLSHDDIDTTVLDNKGVTPAWVLAHVIDHAKTLNWNEVSMLMVRADPRDANTLYNLHTHTKHKATLQSRKEAKSLTQTYTSNTSLVAILITTVTFAAAFTLPGGYSNDAGSEGLPIMSRKFAFQAFLISDVLAMCSSFAVAFICIIARWGDYEFLIYYISATKKLMWFAYVATTTAFSTGLYTVLAPHLHWLAIAICLVVALLPILTKLLGEWPVWKLRLRLGKAFNSDLLDMV</sequence>
<dbReference type="Pfam" id="PF13637">
    <property type="entry name" value="Ank_4"/>
    <property type="match status" value="1"/>
</dbReference>
<feature type="domain" description="PGG" evidence="9">
    <location>
        <begin position="428"/>
        <end position="534"/>
    </location>
</feature>
<evidence type="ECO:0000313" key="10">
    <source>
        <dbReference type="EnsemblPlants" id="TraesCS3A02G529700.1"/>
    </source>
</evidence>
<dbReference type="GeneID" id="123063695"/>
<proteinExistence type="predicted"/>
<evidence type="ECO:0000256" key="6">
    <source>
        <dbReference type="ARBA" id="ARBA00023136"/>
    </source>
</evidence>
<protein>
    <recommendedName>
        <fullName evidence="9">PGG domain-containing protein</fullName>
    </recommendedName>
</protein>
<feature type="repeat" description="ANK" evidence="7">
    <location>
        <begin position="331"/>
        <end position="364"/>
    </location>
</feature>
<dbReference type="OrthoDB" id="303876at2759"/>
<dbReference type="EnsemblPlants" id="TraesCS3A02G529700.1">
    <property type="protein sequence ID" value="TraesCS3A02G529700.1"/>
    <property type="gene ID" value="TraesCS3A02G529700"/>
</dbReference>
<dbReference type="InterPro" id="IPR036770">
    <property type="entry name" value="Ankyrin_rpt-contain_sf"/>
</dbReference>
<comment type="subcellular location">
    <subcellularLocation>
        <location evidence="1">Membrane</location>
        <topology evidence="1">Multi-pass membrane protein</topology>
    </subcellularLocation>
</comment>
<dbReference type="STRING" id="4565.A0A3B6ES07"/>
<dbReference type="PANTHER" id="PTHR24186">
    <property type="entry name" value="PROTEIN PHOSPHATASE 1 REGULATORY SUBUNIT"/>
    <property type="match status" value="1"/>
</dbReference>
<keyword evidence="6 8" id="KW-0472">Membrane</keyword>
<dbReference type="InterPro" id="IPR026961">
    <property type="entry name" value="PGG_dom"/>
</dbReference>
<keyword evidence="11" id="KW-1185">Reference proteome</keyword>
<dbReference type="PaxDb" id="4565-Traes_3AL_0BF91B735.1"/>
<dbReference type="Pfam" id="PF12796">
    <property type="entry name" value="Ank_2"/>
    <property type="match status" value="1"/>
</dbReference>
<evidence type="ECO:0000256" key="2">
    <source>
        <dbReference type="ARBA" id="ARBA00022692"/>
    </source>
</evidence>
<dbReference type="Proteomes" id="UP000019116">
    <property type="component" value="Chromosome 3A"/>
</dbReference>
<evidence type="ECO:0000256" key="7">
    <source>
        <dbReference type="PROSITE-ProRule" id="PRU00023"/>
    </source>
</evidence>
<dbReference type="PROSITE" id="PS50088">
    <property type="entry name" value="ANK_REPEAT"/>
    <property type="match status" value="1"/>
</dbReference>
<keyword evidence="4 8" id="KW-1133">Transmembrane helix</keyword>
<dbReference type="Gramene" id="TraesCS3A03G1252100.1">
    <property type="protein sequence ID" value="TraesCS3A03G1252100.1.CDS"/>
    <property type="gene ID" value="TraesCS3A03G1252100"/>
</dbReference>
<dbReference type="SMART" id="SM00248">
    <property type="entry name" value="ANK"/>
    <property type="match status" value="9"/>
</dbReference>
<gene>
    <name evidence="10" type="primary">LOC123063695</name>
</gene>
<feature type="transmembrane region" description="Helical" evidence="8">
    <location>
        <begin position="471"/>
        <end position="496"/>
    </location>
</feature>
<evidence type="ECO:0000256" key="8">
    <source>
        <dbReference type="SAM" id="Phobius"/>
    </source>
</evidence>
<keyword evidence="2 8" id="KW-0812">Transmembrane</keyword>
<evidence type="ECO:0000313" key="11">
    <source>
        <dbReference type="Proteomes" id="UP000019116"/>
    </source>
</evidence>
<dbReference type="RefSeq" id="XP_044343526.1">
    <property type="nucleotide sequence ID" value="XM_044487591.1"/>
</dbReference>
<evidence type="ECO:0000256" key="5">
    <source>
        <dbReference type="ARBA" id="ARBA00023043"/>
    </source>
</evidence>
<dbReference type="AlphaFoldDB" id="A0A3B6ES07"/>
<dbReference type="Gene3D" id="1.25.40.20">
    <property type="entry name" value="Ankyrin repeat-containing domain"/>
    <property type="match status" value="2"/>
</dbReference>
<organism evidence="10">
    <name type="scientific">Triticum aestivum</name>
    <name type="common">Wheat</name>
    <dbReference type="NCBI Taxonomy" id="4565"/>
    <lineage>
        <taxon>Eukaryota</taxon>
        <taxon>Viridiplantae</taxon>
        <taxon>Streptophyta</taxon>
        <taxon>Embryophyta</taxon>
        <taxon>Tracheophyta</taxon>
        <taxon>Spermatophyta</taxon>
        <taxon>Magnoliopsida</taxon>
        <taxon>Liliopsida</taxon>
        <taxon>Poales</taxon>
        <taxon>Poaceae</taxon>
        <taxon>BOP clade</taxon>
        <taxon>Pooideae</taxon>
        <taxon>Triticodae</taxon>
        <taxon>Triticeae</taxon>
        <taxon>Triticinae</taxon>
        <taxon>Triticum</taxon>
    </lineage>
</organism>
<keyword evidence="3" id="KW-0677">Repeat</keyword>
<dbReference type="GO" id="GO:0016020">
    <property type="term" value="C:membrane"/>
    <property type="evidence" value="ECO:0000318"/>
    <property type="project" value="GO_Central"/>
</dbReference>
<dbReference type="InterPro" id="IPR002110">
    <property type="entry name" value="Ankyrin_rpt"/>
</dbReference>
<evidence type="ECO:0000259" key="9">
    <source>
        <dbReference type="Pfam" id="PF13962"/>
    </source>
</evidence>
<dbReference type="OMA" id="KGVTPAW"/>
<dbReference type="PANTHER" id="PTHR24186:SF54">
    <property type="entry name" value="PGG DOMAIN-CONTAINING PROTEIN"/>
    <property type="match status" value="1"/>
</dbReference>
<keyword evidence="5 7" id="KW-0040">ANK repeat</keyword>
<feature type="transmembrane region" description="Helical" evidence="8">
    <location>
        <begin position="429"/>
        <end position="451"/>
    </location>
</feature>
<evidence type="ECO:0000256" key="3">
    <source>
        <dbReference type="ARBA" id="ARBA00022737"/>
    </source>
</evidence>
<name>A0A3B6ES07_WHEAT</name>
<evidence type="ECO:0000256" key="4">
    <source>
        <dbReference type="ARBA" id="ARBA00022989"/>
    </source>
</evidence>
<accession>A0A3B6ES07</accession>
<dbReference type="Pfam" id="PF13962">
    <property type="entry name" value="PGG"/>
    <property type="match status" value="1"/>
</dbReference>
<dbReference type="RefSeq" id="XP_044343528.1">
    <property type="nucleotide sequence ID" value="XM_044487593.1"/>
</dbReference>
<dbReference type="Pfam" id="PF00023">
    <property type="entry name" value="Ank"/>
    <property type="match status" value="1"/>
</dbReference>
<evidence type="ECO:0000256" key="1">
    <source>
        <dbReference type="ARBA" id="ARBA00004141"/>
    </source>
</evidence>